<gene>
    <name evidence="2" type="ORF">PGLA1383_LOCUS39636</name>
</gene>
<feature type="non-terminal residue" evidence="2">
    <location>
        <position position="399"/>
    </location>
</feature>
<organism evidence="2 3">
    <name type="scientific">Polarella glacialis</name>
    <name type="common">Dinoflagellate</name>
    <dbReference type="NCBI Taxonomy" id="89957"/>
    <lineage>
        <taxon>Eukaryota</taxon>
        <taxon>Sar</taxon>
        <taxon>Alveolata</taxon>
        <taxon>Dinophyceae</taxon>
        <taxon>Suessiales</taxon>
        <taxon>Suessiaceae</taxon>
        <taxon>Polarella</taxon>
    </lineage>
</organism>
<evidence type="ECO:0000256" key="1">
    <source>
        <dbReference type="SAM" id="MobiDB-lite"/>
    </source>
</evidence>
<feature type="compositionally biased region" description="Basic and acidic residues" evidence="1">
    <location>
        <begin position="34"/>
        <end position="46"/>
    </location>
</feature>
<dbReference type="EMBL" id="CAJNNV010027900">
    <property type="protein sequence ID" value="CAE8622127.1"/>
    <property type="molecule type" value="Genomic_DNA"/>
</dbReference>
<evidence type="ECO:0000313" key="2">
    <source>
        <dbReference type="EMBL" id="CAE8622127.1"/>
    </source>
</evidence>
<feature type="region of interest" description="Disordered" evidence="1">
    <location>
        <begin position="1"/>
        <end position="68"/>
    </location>
</feature>
<dbReference type="OrthoDB" id="365880at2759"/>
<proteinExistence type="predicted"/>
<comment type="caution">
    <text evidence="2">The sequence shown here is derived from an EMBL/GenBank/DDBJ whole genome shotgun (WGS) entry which is preliminary data.</text>
</comment>
<feature type="compositionally biased region" description="Pro residues" evidence="1">
    <location>
        <begin position="246"/>
        <end position="256"/>
    </location>
</feature>
<evidence type="ECO:0000313" key="3">
    <source>
        <dbReference type="Proteomes" id="UP000654075"/>
    </source>
</evidence>
<name>A0A813GB19_POLGL</name>
<sequence length="399" mass="43272">DKFDSKGSGAKGDKGRGKGARPATSWSGGPAKDGAPRGERIGRSERGSGGWGNEPANEIGARKEEPDAMPMVGAKTVQQIEAEMLIAKLSSKGEMSTDKANKTPLEAKGSHCEVKKHSEIGCAVVTMESESAREVVMKLAIHKRADREQDNEGKERRPTISIGDVQVQLRSHVDKANKVEIKTDIFVAWGRQAEKATPLSPGVIAAAFDDLFREARKEMAATFQDAVILPSNGAPSAPRYQQPLGSGPPPPPPASPAPQLIPMQQALLQQQMAQQPMQQVQQQQQQMQQQQQQQQQPQLQQQQQQPQLQQLNPQQLQQQQAAMFSLMQTAAASAAAAATGTPLTPQQLQQLQQLTPQQLQQFQIASQQRQQQQAQMALQANPQQAQQAAAVMAQAAQHA</sequence>
<reference evidence="2" key="1">
    <citation type="submission" date="2021-02" db="EMBL/GenBank/DDBJ databases">
        <authorList>
            <person name="Dougan E. K."/>
            <person name="Rhodes N."/>
            <person name="Thang M."/>
            <person name="Chan C."/>
        </authorList>
    </citation>
    <scope>NUCLEOTIDE SEQUENCE</scope>
</reference>
<keyword evidence="3" id="KW-1185">Reference proteome</keyword>
<dbReference type="AlphaFoldDB" id="A0A813GB19"/>
<dbReference type="Proteomes" id="UP000654075">
    <property type="component" value="Unassembled WGS sequence"/>
</dbReference>
<feature type="compositionally biased region" description="Basic and acidic residues" evidence="1">
    <location>
        <begin position="1"/>
        <end position="16"/>
    </location>
</feature>
<feature type="region of interest" description="Disordered" evidence="1">
    <location>
        <begin position="232"/>
        <end position="259"/>
    </location>
</feature>
<feature type="non-terminal residue" evidence="2">
    <location>
        <position position="1"/>
    </location>
</feature>
<protein>
    <submittedName>
        <fullName evidence="2">Uncharacterized protein</fullName>
    </submittedName>
</protein>
<accession>A0A813GB19</accession>